<dbReference type="PANTHER" id="PTHR28593">
    <property type="entry name" value="METEORIN-LIKE PROTEIN"/>
    <property type="match status" value="1"/>
</dbReference>
<keyword evidence="3" id="KW-0964">Secreted</keyword>
<evidence type="ECO:0000256" key="2">
    <source>
        <dbReference type="ARBA" id="ARBA00005669"/>
    </source>
</evidence>
<dbReference type="GO" id="GO:0005179">
    <property type="term" value="F:hormone activity"/>
    <property type="evidence" value="ECO:0007669"/>
    <property type="project" value="TreeGrafter"/>
</dbReference>
<keyword evidence="7" id="KW-1185">Reference proteome</keyword>
<gene>
    <name evidence="6" type="ORF">RR46_09919</name>
</gene>
<accession>A0A194QGZ5</accession>
<sequence>MSLEISQEMIIILYEEGSEVFKTIIPFAILEQPYMNTRAPIMKKRGKAQGCEVTGLSVSGGRSERAVTPVYLRCRAGSVSWLYPRGALRLSLRPPLPAPDKDFNLCIRVIRRPDPPEFFTDLQFNDTEPGERFPARIFLEGARKLVPLYAPDDGDPREVRCVRSRRGRAALYVEAEPETDARRRVATFKYEARPLSTQHYDPATADCRPCSDSELELAFCTSDLVSRVMIVGSEQREDLDTTQLTMRLTRLLRASAPADPAASHTLHTPDLTQDEYYRYEGDNTLSQSEKSQEALHAHVHVWSGCGASAGGGEFVAMARRRLGRLSLVCAPRLQHWRRLVELRRNASDAHCTLHS</sequence>
<keyword evidence="5" id="KW-1015">Disulfide bond</keyword>
<keyword evidence="4" id="KW-0732">Signal</keyword>
<organism evidence="6 7">
    <name type="scientific">Papilio xuthus</name>
    <name type="common">Asian swallowtail butterfly</name>
    <dbReference type="NCBI Taxonomy" id="66420"/>
    <lineage>
        <taxon>Eukaryota</taxon>
        <taxon>Metazoa</taxon>
        <taxon>Ecdysozoa</taxon>
        <taxon>Arthropoda</taxon>
        <taxon>Hexapoda</taxon>
        <taxon>Insecta</taxon>
        <taxon>Pterygota</taxon>
        <taxon>Neoptera</taxon>
        <taxon>Endopterygota</taxon>
        <taxon>Lepidoptera</taxon>
        <taxon>Glossata</taxon>
        <taxon>Ditrysia</taxon>
        <taxon>Papilionoidea</taxon>
        <taxon>Papilionidae</taxon>
        <taxon>Papilioninae</taxon>
        <taxon>Papilio</taxon>
    </lineage>
</organism>
<dbReference type="STRING" id="66420.A0A194QGZ5"/>
<comment type="similarity">
    <text evidence="2">Belongs to the meteorin family.</text>
</comment>
<evidence type="ECO:0000256" key="5">
    <source>
        <dbReference type="ARBA" id="ARBA00023157"/>
    </source>
</evidence>
<evidence type="ECO:0000256" key="1">
    <source>
        <dbReference type="ARBA" id="ARBA00004613"/>
    </source>
</evidence>
<dbReference type="AlphaFoldDB" id="A0A194QGZ5"/>
<evidence type="ECO:0000256" key="4">
    <source>
        <dbReference type="ARBA" id="ARBA00022729"/>
    </source>
</evidence>
<dbReference type="Proteomes" id="UP000053268">
    <property type="component" value="Unassembled WGS sequence"/>
</dbReference>
<proteinExistence type="inferred from homology"/>
<dbReference type="GO" id="GO:0005615">
    <property type="term" value="C:extracellular space"/>
    <property type="evidence" value="ECO:0007669"/>
    <property type="project" value="TreeGrafter"/>
</dbReference>
<protein>
    <submittedName>
        <fullName evidence="6">Meteorin-like protein</fullName>
    </submittedName>
</protein>
<dbReference type="PANTHER" id="PTHR28593:SF3">
    <property type="entry name" value="METEORIN-LIKE PROTEIN"/>
    <property type="match status" value="1"/>
</dbReference>
<dbReference type="EMBL" id="KQ459232">
    <property type="protein sequence ID" value="KPJ02716.1"/>
    <property type="molecule type" value="Genomic_DNA"/>
</dbReference>
<evidence type="ECO:0000313" key="7">
    <source>
        <dbReference type="Proteomes" id="UP000053268"/>
    </source>
</evidence>
<reference evidence="6 7" key="1">
    <citation type="journal article" date="2015" name="Nat. Commun.">
        <title>Outbred genome sequencing and CRISPR/Cas9 gene editing in butterflies.</title>
        <authorList>
            <person name="Li X."/>
            <person name="Fan D."/>
            <person name="Zhang W."/>
            <person name="Liu G."/>
            <person name="Zhang L."/>
            <person name="Zhao L."/>
            <person name="Fang X."/>
            <person name="Chen L."/>
            <person name="Dong Y."/>
            <person name="Chen Y."/>
            <person name="Ding Y."/>
            <person name="Zhao R."/>
            <person name="Feng M."/>
            <person name="Zhu Y."/>
            <person name="Feng Y."/>
            <person name="Jiang X."/>
            <person name="Zhu D."/>
            <person name="Xiang H."/>
            <person name="Feng X."/>
            <person name="Li S."/>
            <person name="Wang J."/>
            <person name="Zhang G."/>
            <person name="Kronforst M.R."/>
            <person name="Wang W."/>
        </authorList>
    </citation>
    <scope>NUCLEOTIDE SEQUENCE [LARGE SCALE GENOMIC DNA]</scope>
    <source>
        <strain evidence="6">Ya'a_city_454_Px</strain>
        <tissue evidence="6">Whole body</tissue>
    </source>
</reference>
<evidence type="ECO:0000313" key="6">
    <source>
        <dbReference type="EMBL" id="KPJ02716.1"/>
    </source>
</evidence>
<evidence type="ECO:0000256" key="3">
    <source>
        <dbReference type="ARBA" id="ARBA00022525"/>
    </source>
</evidence>
<name>A0A194QGZ5_PAPXU</name>
<comment type="subcellular location">
    <subcellularLocation>
        <location evidence="1">Secreted</location>
    </subcellularLocation>
</comment>
<dbReference type="InterPro" id="IPR051998">
    <property type="entry name" value="Meteorin-like"/>
</dbReference>